<evidence type="ECO:0000259" key="3">
    <source>
        <dbReference type="Pfam" id="PF12470"/>
    </source>
</evidence>
<protein>
    <recommendedName>
        <fullName evidence="1">Suppressor of fused homolog</fullName>
    </recommendedName>
</protein>
<gene>
    <name evidence="4" type="ORF">AFUS01_LOCUS46034</name>
</gene>
<dbReference type="PANTHER" id="PTHR10928:SF2">
    <property type="entry name" value="SUPPRESSOR OF FUSED HOMOLOG"/>
    <property type="match status" value="1"/>
</dbReference>
<keyword evidence="5" id="KW-1185">Reference proteome</keyword>
<dbReference type="EMBL" id="CAJVCH010571175">
    <property type="protein sequence ID" value="CAG7836840.1"/>
    <property type="molecule type" value="Genomic_DNA"/>
</dbReference>
<dbReference type="OrthoDB" id="10038834at2759"/>
<keyword evidence="1" id="KW-0963">Cytoplasm</keyword>
<evidence type="ECO:0000256" key="1">
    <source>
        <dbReference type="PIRNR" id="PIRNR011844"/>
    </source>
</evidence>
<feature type="domain" description="Suppressor of fused-like" evidence="2">
    <location>
        <begin position="41"/>
        <end position="218"/>
    </location>
</feature>
<evidence type="ECO:0000259" key="2">
    <source>
        <dbReference type="Pfam" id="PF05076"/>
    </source>
</evidence>
<comment type="subcellular location">
    <subcellularLocation>
        <location evidence="1">Cytoplasm</location>
    </subcellularLocation>
    <subcellularLocation>
        <location evidence="1">Nucleus</location>
    </subcellularLocation>
</comment>
<feature type="domain" description="Suppressor of fused C-terminal" evidence="3">
    <location>
        <begin position="232"/>
        <end position="489"/>
    </location>
</feature>
<comment type="caution">
    <text evidence="4">The sequence shown here is derived from an EMBL/GenBank/DDBJ whole genome shotgun (WGS) entry which is preliminary data.</text>
</comment>
<name>A0A8J2MDP1_9HEXA</name>
<dbReference type="GO" id="GO:0005737">
    <property type="term" value="C:cytoplasm"/>
    <property type="evidence" value="ECO:0007669"/>
    <property type="project" value="TreeGrafter"/>
</dbReference>
<accession>A0A8J2MDP1</accession>
<comment type="similarity">
    <text evidence="1">Belongs to the SUFU family.</text>
</comment>
<dbReference type="InterPro" id="IPR016591">
    <property type="entry name" value="Suppressor_of_fused_euk"/>
</dbReference>
<dbReference type="Proteomes" id="UP000708208">
    <property type="component" value="Unassembled WGS sequence"/>
</dbReference>
<dbReference type="AlphaFoldDB" id="A0A8J2MDP1"/>
<dbReference type="Pfam" id="PF05076">
    <property type="entry name" value="SUFU"/>
    <property type="match status" value="1"/>
</dbReference>
<dbReference type="PIRSF" id="PIRSF011844">
    <property type="entry name" value="Suppressor_of_fused_protein"/>
    <property type="match status" value="1"/>
</dbReference>
<dbReference type="Pfam" id="PF12470">
    <property type="entry name" value="SUFU_C"/>
    <property type="match status" value="1"/>
</dbReference>
<reference evidence="4" key="1">
    <citation type="submission" date="2021-06" db="EMBL/GenBank/DDBJ databases">
        <authorList>
            <person name="Hodson N. C."/>
            <person name="Mongue J. A."/>
            <person name="Jaron S. K."/>
        </authorList>
    </citation>
    <scope>NUCLEOTIDE SEQUENCE</scope>
</reference>
<organism evidence="4 5">
    <name type="scientific">Allacma fusca</name>
    <dbReference type="NCBI Taxonomy" id="39272"/>
    <lineage>
        <taxon>Eukaryota</taxon>
        <taxon>Metazoa</taxon>
        <taxon>Ecdysozoa</taxon>
        <taxon>Arthropoda</taxon>
        <taxon>Hexapoda</taxon>
        <taxon>Collembola</taxon>
        <taxon>Symphypleona</taxon>
        <taxon>Sminthuridae</taxon>
        <taxon>Allacma</taxon>
    </lineage>
</organism>
<sequence length="491" mass="56058">MDTASKAFPGLKSVYDECHRLYPNQDDPLQASTVQKFWQGGRDPLDYISMYRNPGDSQLNVPPHWHYVSYGLSDLHGDNRVHSRNTHDKGKSGFGFELTFRLKREDEESQPPVWPAKLMQQLAKYVFASGNPLWPGDHVSWHNALDNAESRITHMLMCADPQLRSIQTPFGLVEFVQVVGITMEELEAVQQWNGPSFLSLMRRYPQCGGEFLVTDMRRGETIFEFDVGVRDEVTQGITTDGSNLSGVSAKCNWLDNAWQFYSEEDLHYLTPTQKENLYRAQDWDLNSKDPEHIGTPLAEHSGCNYDHEPSMHANSSLRKRQTASVRLSASDSVIEDIANQNSNDPRSSLNDELRMSYESTHSNHSQHVQPIFGEIEEPLSTYDNIHIYLNLEASLIIPLALRGRLRHGRHFTFKSSQANMAITLVTPEVRGSFASSEFPYRSRGFWLHVCMPDDLIEEILKDFESLMGTDAMTLPKTLVWPQWHFALTIGY</sequence>
<evidence type="ECO:0000313" key="4">
    <source>
        <dbReference type="EMBL" id="CAG7836840.1"/>
    </source>
</evidence>
<dbReference type="GO" id="GO:0005634">
    <property type="term" value="C:nucleus"/>
    <property type="evidence" value="ECO:0007669"/>
    <property type="project" value="TreeGrafter"/>
</dbReference>
<keyword evidence="1" id="KW-0539">Nucleus</keyword>
<dbReference type="PANTHER" id="PTHR10928">
    <property type="entry name" value="SUPPRESSOR OF FUSED"/>
    <property type="match status" value="1"/>
</dbReference>
<dbReference type="InterPro" id="IPR007768">
    <property type="entry name" value="Suppressor_of_fused"/>
</dbReference>
<dbReference type="InterPro" id="IPR020941">
    <property type="entry name" value="SUFU-like_domain"/>
</dbReference>
<evidence type="ECO:0000313" key="5">
    <source>
        <dbReference type="Proteomes" id="UP000708208"/>
    </source>
</evidence>
<proteinExistence type="inferred from homology"/>
<dbReference type="InterPro" id="IPR024314">
    <property type="entry name" value="SUFU_C"/>
</dbReference>